<accession>A0A432MF04</accession>
<gene>
    <name evidence="1" type="ORF">TsocGM_20320</name>
</gene>
<sequence>MMHERRIWSVTTIESAEELARKLTESTWTLCTAFEHRGHLFLNDATSEDSAQEYAVVKRLGDGTFLQVESITFGWCSFDRALGYVLHATGGRDDGGDFATHVNPRLETADQHRRCPLCG</sequence>
<protein>
    <submittedName>
        <fullName evidence="1">Uncharacterized protein</fullName>
    </submittedName>
</protein>
<organism evidence="1 2">
    <name type="scientific">Tautonia sociabilis</name>
    <dbReference type="NCBI Taxonomy" id="2080755"/>
    <lineage>
        <taxon>Bacteria</taxon>
        <taxon>Pseudomonadati</taxon>
        <taxon>Planctomycetota</taxon>
        <taxon>Planctomycetia</taxon>
        <taxon>Isosphaerales</taxon>
        <taxon>Isosphaeraceae</taxon>
        <taxon>Tautonia</taxon>
    </lineage>
</organism>
<evidence type="ECO:0000313" key="1">
    <source>
        <dbReference type="EMBL" id="RUL84360.1"/>
    </source>
</evidence>
<proteinExistence type="predicted"/>
<reference evidence="1 2" key="1">
    <citation type="submission" date="2018-12" db="EMBL/GenBank/DDBJ databases">
        <authorList>
            <person name="Toschakov S.V."/>
        </authorList>
    </citation>
    <scope>NUCLEOTIDE SEQUENCE [LARGE SCALE GENOMIC DNA]</scope>
    <source>
        <strain evidence="1 2">GM2012</strain>
    </source>
</reference>
<dbReference type="RefSeq" id="WP_126727296.1">
    <property type="nucleotide sequence ID" value="NZ_RYZH01000049.1"/>
</dbReference>
<dbReference type="Proteomes" id="UP000280296">
    <property type="component" value="Unassembled WGS sequence"/>
</dbReference>
<keyword evidence="2" id="KW-1185">Reference proteome</keyword>
<name>A0A432MF04_9BACT</name>
<evidence type="ECO:0000313" key="2">
    <source>
        <dbReference type="Proteomes" id="UP000280296"/>
    </source>
</evidence>
<dbReference type="AlphaFoldDB" id="A0A432MF04"/>
<reference evidence="1 2" key="2">
    <citation type="submission" date="2019-01" db="EMBL/GenBank/DDBJ databases">
        <title>Tautonia sociabilis, a novel thermotolerant planctomycete of Isosphaeraceae family, isolated from a 4000 m deep subterranean habitat.</title>
        <authorList>
            <person name="Kovaleva O.L."/>
            <person name="Elcheninov A.G."/>
            <person name="Van Heerden E."/>
            <person name="Toshchakov S.V."/>
            <person name="Novikov A."/>
            <person name="Bonch-Osmolovskaya E.A."/>
            <person name="Kublanov I.V."/>
        </authorList>
    </citation>
    <scope>NUCLEOTIDE SEQUENCE [LARGE SCALE GENOMIC DNA]</scope>
    <source>
        <strain evidence="1 2">GM2012</strain>
    </source>
</reference>
<comment type="caution">
    <text evidence="1">The sequence shown here is derived from an EMBL/GenBank/DDBJ whole genome shotgun (WGS) entry which is preliminary data.</text>
</comment>
<dbReference type="EMBL" id="RYZH01000049">
    <property type="protein sequence ID" value="RUL84360.1"/>
    <property type="molecule type" value="Genomic_DNA"/>
</dbReference>